<dbReference type="InterPro" id="IPR027417">
    <property type="entry name" value="P-loop_NTPase"/>
</dbReference>
<evidence type="ECO:0000256" key="8">
    <source>
        <dbReference type="PIRNR" id="PIRNR015617"/>
    </source>
</evidence>
<dbReference type="NCBIfam" id="NF004637">
    <property type="entry name" value="PRK05986.1"/>
    <property type="match status" value="1"/>
</dbReference>
<dbReference type="EMBL" id="JAVRHS010000017">
    <property type="protein sequence ID" value="MDT0577096.1"/>
    <property type="molecule type" value="Genomic_DNA"/>
</dbReference>
<comment type="catalytic activity">
    <reaction evidence="6 8">
        <text>2 cob(II)yrinate a,c diamide + reduced [electron-transfer flavoprotein] + 2 ATP = 2 adenosylcob(III)yrinate a,c-diamide + 2 triphosphate + oxidized [electron-transfer flavoprotein] + 3 H(+)</text>
        <dbReference type="Rhea" id="RHEA:11528"/>
        <dbReference type="Rhea" id="RHEA-COMP:10685"/>
        <dbReference type="Rhea" id="RHEA-COMP:10686"/>
        <dbReference type="ChEBI" id="CHEBI:15378"/>
        <dbReference type="ChEBI" id="CHEBI:18036"/>
        <dbReference type="ChEBI" id="CHEBI:30616"/>
        <dbReference type="ChEBI" id="CHEBI:57692"/>
        <dbReference type="ChEBI" id="CHEBI:58307"/>
        <dbReference type="ChEBI" id="CHEBI:58503"/>
        <dbReference type="ChEBI" id="CHEBI:58537"/>
        <dbReference type="EC" id="2.5.1.17"/>
    </reaction>
</comment>
<dbReference type="NCBIfam" id="TIGR00708">
    <property type="entry name" value="cobA"/>
    <property type="match status" value="1"/>
</dbReference>
<evidence type="ECO:0000313" key="10">
    <source>
        <dbReference type="EMBL" id="MDT0577096.1"/>
    </source>
</evidence>
<dbReference type="CDD" id="cd00561">
    <property type="entry name" value="CobA_ACA"/>
    <property type="match status" value="1"/>
</dbReference>
<comment type="function">
    <text evidence="5 8">Required for both de novo synthesis of the corrin ring for the assimilation of exogenous corrinoids. Participates in the adenosylation of a variety of incomplete and complete corrinoids.</text>
</comment>
<comment type="caution">
    <text evidence="10">The sequence shown here is derived from an EMBL/GenBank/DDBJ whole genome shotgun (WGS) entry which is preliminary data.</text>
</comment>
<evidence type="ECO:0000256" key="6">
    <source>
        <dbReference type="ARBA" id="ARBA00048555"/>
    </source>
</evidence>
<dbReference type="RefSeq" id="WP_311341671.1">
    <property type="nucleotide sequence ID" value="NZ_JAVRHS010000017.1"/>
</dbReference>
<evidence type="ECO:0000256" key="2">
    <source>
        <dbReference type="ARBA" id="ARBA00007487"/>
    </source>
</evidence>
<comment type="similarity">
    <text evidence="2 8">Belongs to the Cob(I)alamin adenosyltransferase family.</text>
</comment>
<dbReference type="EC" id="2.5.1.17" evidence="3 8"/>
<evidence type="ECO:0000313" key="11">
    <source>
        <dbReference type="Proteomes" id="UP001259803"/>
    </source>
</evidence>
<comment type="catalytic activity">
    <reaction evidence="7 8">
        <text>2 cob(II)alamin + reduced [electron-transfer flavoprotein] + 2 ATP = 2 adenosylcob(III)alamin + 2 triphosphate + oxidized [electron-transfer flavoprotein] + 3 H(+)</text>
        <dbReference type="Rhea" id="RHEA:28671"/>
        <dbReference type="Rhea" id="RHEA-COMP:10685"/>
        <dbReference type="Rhea" id="RHEA-COMP:10686"/>
        <dbReference type="ChEBI" id="CHEBI:15378"/>
        <dbReference type="ChEBI" id="CHEBI:16304"/>
        <dbReference type="ChEBI" id="CHEBI:18036"/>
        <dbReference type="ChEBI" id="CHEBI:18408"/>
        <dbReference type="ChEBI" id="CHEBI:30616"/>
        <dbReference type="ChEBI" id="CHEBI:57692"/>
        <dbReference type="ChEBI" id="CHEBI:58307"/>
        <dbReference type="EC" id="2.5.1.17"/>
    </reaction>
</comment>
<proteinExistence type="inferred from homology"/>
<keyword evidence="4 8" id="KW-0627">Porphyrin biosynthesis</keyword>
<comment type="pathway">
    <text evidence="1 8">Cofactor biosynthesis; adenosylcobalamin biosynthesis; adenosylcobalamin from cob(II)yrinate a,c-diamide: step 2/7.</text>
</comment>
<feature type="region of interest" description="Disordered" evidence="9">
    <location>
        <begin position="1"/>
        <end position="33"/>
    </location>
</feature>
<evidence type="ECO:0000256" key="4">
    <source>
        <dbReference type="ARBA" id="ARBA00023244"/>
    </source>
</evidence>
<dbReference type="SUPFAM" id="SSF52540">
    <property type="entry name" value="P-loop containing nucleoside triphosphate hydrolases"/>
    <property type="match status" value="1"/>
</dbReference>
<sequence length="201" mass="22659">MTSSDPEHHKNEMKKLQEAQSKKRRELKDPEHGLVLVHTGNGKGKSSSAFGVIARALGWGQKVAVVQFIKGKWKTGEKQFFDRFSEELDWHVMGDGFTWDTQDREQDIEAAEKALQKAKELISSGNYALVVLDEINIALRYDYLHTDAVIAALERRGETNVILTGRDAKAKLMDYADTVTEMTEVKHAFHAGIRAQQGIDF</sequence>
<comment type="subcellular location">
    <subcellularLocation>
        <location evidence="8">Cytoplasm</location>
    </subcellularLocation>
</comment>
<evidence type="ECO:0000256" key="5">
    <source>
        <dbReference type="ARBA" id="ARBA00024929"/>
    </source>
</evidence>
<dbReference type="PANTHER" id="PTHR46638">
    <property type="entry name" value="CORRINOID ADENOSYLTRANSFERASE"/>
    <property type="match status" value="1"/>
</dbReference>
<keyword evidence="8" id="KW-0169">Cobalamin biosynthesis</keyword>
<dbReference type="PIRSF" id="PIRSF015617">
    <property type="entry name" value="Adensltrnsf_CobA"/>
    <property type="match status" value="1"/>
</dbReference>
<evidence type="ECO:0000256" key="1">
    <source>
        <dbReference type="ARBA" id="ARBA00005121"/>
    </source>
</evidence>
<gene>
    <name evidence="10" type="primary">cobO</name>
    <name evidence="10" type="ORF">RM533_13065</name>
</gene>
<dbReference type="InterPro" id="IPR003724">
    <property type="entry name" value="CblAdoTrfase_CobA"/>
</dbReference>
<keyword evidence="8 10" id="KW-0808">Transferase</keyword>
<keyword evidence="8" id="KW-0067">ATP-binding</keyword>
<reference evidence="10 11" key="1">
    <citation type="submission" date="2023-09" db="EMBL/GenBank/DDBJ databases">
        <authorList>
            <person name="Rey-Velasco X."/>
        </authorList>
    </citation>
    <scope>NUCLEOTIDE SEQUENCE [LARGE SCALE GENOMIC DNA]</scope>
    <source>
        <strain evidence="10 11">F390</strain>
    </source>
</reference>
<evidence type="ECO:0000256" key="9">
    <source>
        <dbReference type="SAM" id="MobiDB-lite"/>
    </source>
</evidence>
<keyword evidence="11" id="KW-1185">Reference proteome</keyword>
<dbReference type="Gene3D" id="3.40.50.300">
    <property type="entry name" value="P-loop containing nucleotide triphosphate hydrolases"/>
    <property type="match status" value="1"/>
</dbReference>
<dbReference type="GO" id="GO:0008817">
    <property type="term" value="F:corrinoid adenosyltransferase activity"/>
    <property type="evidence" value="ECO:0007669"/>
    <property type="project" value="UniProtKB-EC"/>
</dbReference>
<evidence type="ECO:0000256" key="3">
    <source>
        <dbReference type="ARBA" id="ARBA00012454"/>
    </source>
</evidence>
<evidence type="ECO:0000256" key="7">
    <source>
        <dbReference type="ARBA" id="ARBA00048692"/>
    </source>
</evidence>
<name>A0ABU2ZL30_9SPHN</name>
<dbReference type="PANTHER" id="PTHR46638:SF1">
    <property type="entry name" value="CORRINOID ADENOSYLTRANSFERASE"/>
    <property type="match status" value="1"/>
</dbReference>
<accession>A0ABU2ZL30</accession>
<keyword evidence="8" id="KW-0963">Cytoplasm</keyword>
<keyword evidence="8" id="KW-0547">Nucleotide-binding</keyword>
<feature type="compositionally biased region" description="Basic and acidic residues" evidence="9">
    <location>
        <begin position="1"/>
        <end position="32"/>
    </location>
</feature>
<dbReference type="Pfam" id="PF02572">
    <property type="entry name" value="CobA_CobO_BtuR"/>
    <property type="match status" value="1"/>
</dbReference>
<dbReference type="Proteomes" id="UP001259803">
    <property type="component" value="Unassembled WGS sequence"/>
</dbReference>
<organism evidence="10 11">
    <name type="scientific">Croceicoccus esteveae</name>
    <dbReference type="NCBI Taxonomy" id="3075597"/>
    <lineage>
        <taxon>Bacteria</taxon>
        <taxon>Pseudomonadati</taxon>
        <taxon>Pseudomonadota</taxon>
        <taxon>Alphaproteobacteria</taxon>
        <taxon>Sphingomonadales</taxon>
        <taxon>Erythrobacteraceae</taxon>
        <taxon>Croceicoccus</taxon>
    </lineage>
</organism>
<protein>
    <recommendedName>
        <fullName evidence="3 8">Corrinoid adenosyltransferase</fullName>
        <ecNumber evidence="3 8">2.5.1.17</ecNumber>
    </recommendedName>
    <alternativeName>
        <fullName evidence="8">Cob(II)alamin adenosyltransferase</fullName>
    </alternativeName>
    <alternativeName>
        <fullName evidence="8">Cob(II)yrinic acid a,c-diamide adenosyltransferase</fullName>
    </alternativeName>
</protein>